<protein>
    <submittedName>
        <fullName evidence="1">Uncharacterized protein</fullName>
    </submittedName>
</protein>
<dbReference type="SUPFAM" id="SSF53649">
    <property type="entry name" value="Alkaline phosphatase-like"/>
    <property type="match status" value="1"/>
</dbReference>
<dbReference type="InterPro" id="IPR017850">
    <property type="entry name" value="Alkaline_phosphatase_core_sf"/>
</dbReference>
<comment type="caution">
    <text evidence="1">The sequence shown here is derived from an EMBL/GenBank/DDBJ whole genome shotgun (WGS) entry which is preliminary data.</text>
</comment>
<accession>A0A167WFT5</accession>
<sequence>MLAKAWKNTYQFSKNFKKTGKITGCITTVLIKHPTPAIFFIFYKNKNSRDTIPIMHLDLKFIP</sequence>
<keyword evidence="2" id="KW-1185">Reference proteome</keyword>
<organism evidence="1 2">
    <name type="scientific">Flavobacterium fryxellicola</name>
    <dbReference type="NCBI Taxonomy" id="249352"/>
    <lineage>
        <taxon>Bacteria</taxon>
        <taxon>Pseudomonadati</taxon>
        <taxon>Bacteroidota</taxon>
        <taxon>Flavobacteriia</taxon>
        <taxon>Flavobacteriales</taxon>
        <taxon>Flavobacteriaceae</taxon>
        <taxon>Flavobacterium</taxon>
    </lineage>
</organism>
<reference evidence="1 2" key="1">
    <citation type="submission" date="2016-03" db="EMBL/GenBank/DDBJ databases">
        <title>Draft genome sequence of Flavobacterium fryxellicola DSM 16209.</title>
        <authorList>
            <person name="Shin S.-K."/>
            <person name="Yi H."/>
        </authorList>
    </citation>
    <scope>NUCLEOTIDE SEQUENCE [LARGE SCALE GENOMIC DNA]</scope>
    <source>
        <strain evidence="1 2">DSM 16209</strain>
    </source>
</reference>
<evidence type="ECO:0000313" key="2">
    <source>
        <dbReference type="Proteomes" id="UP000077164"/>
    </source>
</evidence>
<evidence type="ECO:0000313" key="1">
    <source>
        <dbReference type="EMBL" id="OAB27336.1"/>
    </source>
</evidence>
<proteinExistence type="predicted"/>
<name>A0A167WFT5_9FLAO</name>
<dbReference type="Proteomes" id="UP000077164">
    <property type="component" value="Unassembled WGS sequence"/>
</dbReference>
<gene>
    <name evidence="1" type="ORF">FBFR_12450</name>
</gene>
<dbReference type="AlphaFoldDB" id="A0A167WFT5"/>
<dbReference type="STRING" id="249352.SAMN05444395_1045"/>
<dbReference type="EMBL" id="LVJE01000019">
    <property type="protein sequence ID" value="OAB27336.1"/>
    <property type="molecule type" value="Genomic_DNA"/>
</dbReference>